<comment type="similarity">
    <text evidence="1">Belongs to the protease inhibitor I11 (ecotin) family.</text>
</comment>
<dbReference type="RefSeq" id="WP_048900751.1">
    <property type="nucleotide sequence ID" value="NZ_AP024852.1"/>
</dbReference>
<dbReference type="STRING" id="680026.AB733_22195"/>
<feature type="signal peptide" evidence="2">
    <location>
        <begin position="1"/>
        <end position="21"/>
    </location>
</feature>
<dbReference type="InterPro" id="IPR005658">
    <property type="entry name" value="Prot_inh_ecotin"/>
</dbReference>
<keyword evidence="4" id="KW-1185">Reference proteome</keyword>
<dbReference type="GO" id="GO:0004867">
    <property type="term" value="F:serine-type endopeptidase inhibitor activity"/>
    <property type="evidence" value="ECO:0007669"/>
    <property type="project" value="InterPro"/>
</dbReference>
<dbReference type="EMBL" id="PYLZ01000002">
    <property type="protein sequence ID" value="PSW26130.1"/>
    <property type="molecule type" value="Genomic_DNA"/>
</dbReference>
<feature type="chain" id="PRO_5030008981" evidence="2">
    <location>
        <begin position="22"/>
        <end position="170"/>
    </location>
</feature>
<dbReference type="PANTHER" id="PTHR35890">
    <property type="match status" value="1"/>
</dbReference>
<dbReference type="PANTHER" id="PTHR35890:SF3">
    <property type="entry name" value="ECOTIN"/>
    <property type="match status" value="1"/>
</dbReference>
<evidence type="ECO:0000256" key="1">
    <source>
        <dbReference type="ARBA" id="ARBA00010558"/>
    </source>
</evidence>
<comment type="caution">
    <text evidence="3">The sequence shown here is derived from an EMBL/GenBank/DDBJ whole genome shotgun (WGS) entry which is preliminary data.</text>
</comment>
<gene>
    <name evidence="3" type="ORF">C9I94_06205</name>
</gene>
<dbReference type="Pfam" id="PF03974">
    <property type="entry name" value="Ecotin"/>
    <property type="match status" value="1"/>
</dbReference>
<accession>A0A0J8V5X8</accession>
<dbReference type="AlphaFoldDB" id="A0A0J8V5X8"/>
<dbReference type="Proteomes" id="UP000240481">
    <property type="component" value="Unassembled WGS sequence"/>
</dbReference>
<dbReference type="SUPFAM" id="SSF49772">
    <property type="entry name" value="Ecotin, trypsin inhibitor"/>
    <property type="match status" value="1"/>
</dbReference>
<keyword evidence="2" id="KW-0732">Signal</keyword>
<dbReference type="Gene3D" id="2.60.40.550">
    <property type="entry name" value="Ecotin"/>
    <property type="match status" value="1"/>
</dbReference>
<proteinExistence type="inferred from homology"/>
<evidence type="ECO:0000313" key="3">
    <source>
        <dbReference type="EMBL" id="PSW26130.1"/>
    </source>
</evidence>
<protein>
    <submittedName>
        <fullName evidence="3">Ecotin</fullName>
    </submittedName>
</protein>
<dbReference type="PROSITE" id="PS51257">
    <property type="entry name" value="PROKAR_LIPOPROTEIN"/>
    <property type="match status" value="1"/>
</dbReference>
<name>A0A0J8V5X8_9GAMM</name>
<dbReference type="InterPro" id="IPR036198">
    <property type="entry name" value="Ecotin_sf"/>
</dbReference>
<dbReference type="OrthoDB" id="997196at2"/>
<reference evidence="3 4" key="1">
    <citation type="submission" date="2018-01" db="EMBL/GenBank/DDBJ databases">
        <title>Whole genome sequencing of Histamine producing bacteria.</title>
        <authorList>
            <person name="Butler K."/>
        </authorList>
    </citation>
    <scope>NUCLEOTIDE SEQUENCE [LARGE SCALE GENOMIC DNA]</scope>
    <source>
        <strain evidence="3 4">DSM 24669</strain>
    </source>
</reference>
<evidence type="ECO:0000313" key="4">
    <source>
        <dbReference type="Proteomes" id="UP000240481"/>
    </source>
</evidence>
<sequence length="170" mass="19373">MKRTLTTAVISALLLSACATQQNSTDDMKTSHIAKVQSEMKAYPEAGEGMTRHTFILEPLDNENERLVEIVISKTLKLDCNHYMLADALVKKDVEGWGYPYYRYDANIEYMVGTLMACPEEQANQVKTVRAPRSELYRYNSKLPIVVYAPENLDVSYRVWQPEVKASVDE</sequence>
<evidence type="ECO:0000256" key="2">
    <source>
        <dbReference type="SAM" id="SignalP"/>
    </source>
</evidence>
<dbReference type="PIRSF" id="PIRSF006865">
    <property type="entry name" value="Prot_inh_ecotin"/>
    <property type="match status" value="1"/>
</dbReference>
<organism evidence="3 4">
    <name type="scientific">Photobacterium swingsii</name>
    <dbReference type="NCBI Taxonomy" id="680026"/>
    <lineage>
        <taxon>Bacteria</taxon>
        <taxon>Pseudomonadati</taxon>
        <taxon>Pseudomonadota</taxon>
        <taxon>Gammaproteobacteria</taxon>
        <taxon>Vibrionales</taxon>
        <taxon>Vibrionaceae</taxon>
        <taxon>Photobacterium</taxon>
    </lineage>
</organism>